<keyword evidence="1" id="KW-0472">Membrane</keyword>
<evidence type="ECO:0000313" key="2">
    <source>
        <dbReference type="EMBL" id="SBS99881.1"/>
    </source>
</evidence>
<dbReference type="VEuPathDB" id="PlasmoDB:PmUG01_00055600"/>
<evidence type="ECO:0000313" key="3">
    <source>
        <dbReference type="Proteomes" id="UP000078597"/>
    </source>
</evidence>
<keyword evidence="1" id="KW-0812">Transmembrane</keyword>
<dbReference type="Proteomes" id="UP000078597">
    <property type="component" value="Unassembled WGS sequence"/>
</dbReference>
<name>A0A1A8X7Y3_PLAMA</name>
<evidence type="ECO:0000256" key="1">
    <source>
        <dbReference type="SAM" id="Phobius"/>
    </source>
</evidence>
<organism evidence="2 3">
    <name type="scientific">Plasmodium malariae</name>
    <dbReference type="NCBI Taxonomy" id="5858"/>
    <lineage>
        <taxon>Eukaryota</taxon>
        <taxon>Sar</taxon>
        <taxon>Alveolata</taxon>
        <taxon>Apicomplexa</taxon>
        <taxon>Aconoidasida</taxon>
        <taxon>Haemosporida</taxon>
        <taxon>Plasmodiidae</taxon>
        <taxon>Plasmodium</taxon>
        <taxon>Plasmodium (Plasmodium)</taxon>
    </lineage>
</organism>
<accession>A0A1A8X7Y3</accession>
<feature type="transmembrane region" description="Helical" evidence="1">
    <location>
        <begin position="127"/>
        <end position="152"/>
    </location>
</feature>
<keyword evidence="1" id="KW-1133">Transmembrane helix</keyword>
<dbReference type="AlphaFoldDB" id="A0A1A8X7Y3"/>
<reference evidence="3" key="1">
    <citation type="submission" date="2016-05" db="EMBL/GenBank/DDBJ databases">
        <authorList>
            <person name="Naeem Raeece"/>
        </authorList>
    </citation>
    <scope>NUCLEOTIDE SEQUENCE [LARGE SCALE GENOMIC DNA]</scope>
</reference>
<sequence>MIHHNFGQILGMKSIQNISLYSRTYRLLSNFSNEKIKVLLERNFPRNGYNDIKKKKKNCQLKNYGNNTGAEYDGKRRTKNKCNSGFEEKKLLRKGIYILFCPPLGNLVLGENSQSFQQFMTKSGMQAFLLSLFILSITMVIYILVKFINYVIEVGGDEIKN</sequence>
<protein>
    <submittedName>
        <fullName evidence="2">Uncharacterized protein</fullName>
    </submittedName>
</protein>
<dbReference type="EMBL" id="FLQW01006065">
    <property type="protein sequence ID" value="SBS99881.1"/>
    <property type="molecule type" value="Genomic_DNA"/>
</dbReference>
<gene>
    <name evidence="2" type="ORF">PMALA_072890</name>
</gene>
<proteinExistence type="predicted"/>